<keyword evidence="4" id="KW-0378">Hydrolase</keyword>
<dbReference type="InterPro" id="IPR051156">
    <property type="entry name" value="Mito/Outer_Membr_Metalloprot"/>
</dbReference>
<feature type="domain" description="Peptidase M48" evidence="11">
    <location>
        <begin position="193"/>
        <end position="390"/>
    </location>
</feature>
<evidence type="ECO:0000256" key="8">
    <source>
        <dbReference type="ARBA" id="ARBA00040360"/>
    </source>
</evidence>
<dbReference type="Proteomes" id="UP000759131">
    <property type="component" value="Unassembled WGS sequence"/>
</dbReference>
<feature type="transmembrane region" description="Helical" evidence="10">
    <location>
        <begin position="124"/>
        <end position="141"/>
    </location>
</feature>
<dbReference type="InterPro" id="IPR001915">
    <property type="entry name" value="Peptidase_M48"/>
</dbReference>
<accession>A0A7R9KJ17</accession>
<evidence type="ECO:0000256" key="1">
    <source>
        <dbReference type="ARBA" id="ARBA00001947"/>
    </source>
</evidence>
<keyword evidence="3" id="KW-0479">Metal-binding</keyword>
<dbReference type="Gene3D" id="3.30.2010.10">
    <property type="entry name" value="Metalloproteases ('zincins'), catalytic domain"/>
    <property type="match status" value="1"/>
</dbReference>
<dbReference type="AlphaFoldDB" id="A0A7R9KJ17"/>
<evidence type="ECO:0000256" key="2">
    <source>
        <dbReference type="ARBA" id="ARBA00022670"/>
    </source>
</evidence>
<evidence type="ECO:0000313" key="12">
    <source>
        <dbReference type="EMBL" id="CAD7622646.1"/>
    </source>
</evidence>
<keyword evidence="10" id="KW-0812">Transmembrane</keyword>
<proteinExistence type="inferred from homology"/>
<gene>
    <name evidence="12" type="ORF">OSB1V03_LOCUS3109</name>
</gene>
<comment type="cofactor">
    <cofactor evidence="1">
        <name>Zn(2+)</name>
        <dbReference type="ChEBI" id="CHEBI:29105"/>
    </cofactor>
</comment>
<evidence type="ECO:0000256" key="4">
    <source>
        <dbReference type="ARBA" id="ARBA00022801"/>
    </source>
</evidence>
<keyword evidence="13" id="KW-1185">Reference proteome</keyword>
<dbReference type="GO" id="GO:0006515">
    <property type="term" value="P:protein quality control for misfolded or incompletely synthesized proteins"/>
    <property type="evidence" value="ECO:0007669"/>
    <property type="project" value="TreeGrafter"/>
</dbReference>
<dbReference type="GO" id="GO:0004222">
    <property type="term" value="F:metalloendopeptidase activity"/>
    <property type="evidence" value="ECO:0007669"/>
    <property type="project" value="InterPro"/>
</dbReference>
<evidence type="ECO:0000256" key="5">
    <source>
        <dbReference type="ARBA" id="ARBA00022833"/>
    </source>
</evidence>
<evidence type="ECO:0000256" key="3">
    <source>
        <dbReference type="ARBA" id="ARBA00022723"/>
    </source>
</evidence>
<name>A0A7R9KJ17_9ACAR</name>
<dbReference type="EMBL" id="CAJPIZ010001215">
    <property type="protein sequence ID" value="CAG2103076.1"/>
    <property type="molecule type" value="Genomic_DNA"/>
</dbReference>
<dbReference type="GO" id="GO:0005743">
    <property type="term" value="C:mitochondrial inner membrane"/>
    <property type="evidence" value="ECO:0007669"/>
    <property type="project" value="TreeGrafter"/>
</dbReference>
<comment type="similarity">
    <text evidence="7">Belongs to the peptidase M48 family.</text>
</comment>
<dbReference type="OrthoDB" id="7464992at2759"/>
<evidence type="ECO:0000256" key="7">
    <source>
        <dbReference type="ARBA" id="ARBA00038233"/>
    </source>
</evidence>
<reference evidence="12" key="1">
    <citation type="submission" date="2020-11" db="EMBL/GenBank/DDBJ databases">
        <authorList>
            <person name="Tran Van P."/>
        </authorList>
    </citation>
    <scope>NUCLEOTIDE SEQUENCE</scope>
</reference>
<dbReference type="GO" id="GO:0034982">
    <property type="term" value="P:mitochondrial protein processing"/>
    <property type="evidence" value="ECO:0007669"/>
    <property type="project" value="TreeGrafter"/>
</dbReference>
<dbReference type="Pfam" id="PF01435">
    <property type="entry name" value="Peptidase_M48"/>
    <property type="match status" value="1"/>
</dbReference>
<evidence type="ECO:0000259" key="11">
    <source>
        <dbReference type="Pfam" id="PF01435"/>
    </source>
</evidence>
<dbReference type="GO" id="GO:0046872">
    <property type="term" value="F:metal ion binding"/>
    <property type="evidence" value="ECO:0007669"/>
    <property type="project" value="UniProtKB-KW"/>
</dbReference>
<dbReference type="PANTHER" id="PTHR22726:SF1">
    <property type="entry name" value="METALLOENDOPEPTIDASE OMA1, MITOCHONDRIAL"/>
    <property type="match status" value="1"/>
</dbReference>
<evidence type="ECO:0000313" key="13">
    <source>
        <dbReference type="Proteomes" id="UP000759131"/>
    </source>
</evidence>
<keyword evidence="5" id="KW-0862">Zinc</keyword>
<evidence type="ECO:0000256" key="9">
    <source>
        <dbReference type="ARBA" id="ARBA00042978"/>
    </source>
</evidence>
<dbReference type="EMBL" id="OC855790">
    <property type="protein sequence ID" value="CAD7622646.1"/>
    <property type="molecule type" value="Genomic_DNA"/>
</dbReference>
<keyword evidence="6" id="KW-0482">Metalloprotease</keyword>
<dbReference type="PANTHER" id="PTHR22726">
    <property type="entry name" value="METALLOENDOPEPTIDASE OMA1"/>
    <property type="match status" value="1"/>
</dbReference>
<keyword evidence="10" id="KW-0472">Membrane</keyword>
<keyword evidence="2" id="KW-0645">Protease</keyword>
<protein>
    <recommendedName>
        <fullName evidence="8">Metalloendopeptidase OMA1, mitochondrial</fullName>
    </recommendedName>
    <alternativeName>
        <fullName evidence="9">Overlapping with the m-AAA protease 1 homolog</fullName>
    </alternativeName>
</protein>
<organism evidence="12">
    <name type="scientific">Medioppia subpectinata</name>
    <dbReference type="NCBI Taxonomy" id="1979941"/>
    <lineage>
        <taxon>Eukaryota</taxon>
        <taxon>Metazoa</taxon>
        <taxon>Ecdysozoa</taxon>
        <taxon>Arthropoda</taxon>
        <taxon>Chelicerata</taxon>
        <taxon>Arachnida</taxon>
        <taxon>Acari</taxon>
        <taxon>Acariformes</taxon>
        <taxon>Sarcoptiformes</taxon>
        <taxon>Oribatida</taxon>
        <taxon>Brachypylina</taxon>
        <taxon>Oppioidea</taxon>
        <taxon>Oppiidae</taxon>
        <taxon>Medioppia</taxon>
    </lineage>
</organism>
<sequence>MILFCVINDGINRCAIEPKIDTNYLTTRVQTCEHLLPTELEMFTQTMAKKFCLNKTRESIVFNQKCLIHLSPKRHNPLVAIVLRQAAKFVAVLTGRVVRKWWRELPPNKRQLVIQWFARHKWKFCLLLLSSVLAFVAYYTTHLVDTPITGRKRFIAFTPKQLKEINDYEFEVQLETHKNKLLPSSHEMSKRVARVATQLLNANNDLPQIHDNEWSISVVDDLNIKNAFVMPSGQIFVFSGMLAICDNDQQLGVVLAHEMAHCVLFHGAELISHAHLIDLFFICIIGIIWAILPTDWTAAITTGVSRFIMNILLDTPYSRMLETEADIVGLELAAKACFDVRETSAFWHKMAIIESTEGIQFASDDIKIPVKTEFLSTHPSHEKRYHYLDEIMDDAIKMRDKCNCPQLPRHDPRLNVELLKKSIEDYHKNKRKEGVLILPKPPVPPSLQPKT</sequence>
<evidence type="ECO:0000256" key="10">
    <source>
        <dbReference type="SAM" id="Phobius"/>
    </source>
</evidence>
<keyword evidence="10" id="KW-1133">Transmembrane helix</keyword>
<dbReference type="CDD" id="cd07331">
    <property type="entry name" value="M48C_Oma1_like"/>
    <property type="match status" value="1"/>
</dbReference>
<evidence type="ECO:0000256" key="6">
    <source>
        <dbReference type="ARBA" id="ARBA00023049"/>
    </source>
</evidence>